<keyword evidence="1" id="KW-0255">Endonuclease</keyword>
<dbReference type="AlphaFoldDB" id="A0ABD5T1V9"/>
<feature type="non-terminal residue" evidence="1">
    <location>
        <position position="1"/>
    </location>
</feature>
<keyword evidence="1" id="KW-0378">Hydrolase</keyword>
<comment type="caution">
    <text evidence="1">The sequence shown here is derived from an EMBL/GenBank/DDBJ whole genome shotgun (WGS) entry which is preliminary data.</text>
</comment>
<reference evidence="1 2" key="1">
    <citation type="journal article" date="2019" name="Int. J. Syst. Evol. Microbiol.">
        <title>The Global Catalogue of Microorganisms (GCM) 10K type strain sequencing project: providing services to taxonomists for standard genome sequencing and annotation.</title>
        <authorList>
            <consortium name="The Broad Institute Genomics Platform"/>
            <consortium name="The Broad Institute Genome Sequencing Center for Infectious Disease"/>
            <person name="Wu L."/>
            <person name="Ma J."/>
        </authorList>
    </citation>
    <scope>NUCLEOTIDE SEQUENCE [LARGE SCALE GENOMIC DNA]</scope>
    <source>
        <strain evidence="1 2">LMG 29247</strain>
    </source>
</reference>
<protein>
    <submittedName>
        <fullName evidence="1">HNH endonuclease</fullName>
    </submittedName>
</protein>
<evidence type="ECO:0000313" key="2">
    <source>
        <dbReference type="Proteomes" id="UP001596383"/>
    </source>
</evidence>
<sequence>GCFDASEASAGATCGTCGLTVRETDDWRGGDGMLAFDRLFATINETLQGASATTETLTDRTTALAERLTAQ</sequence>
<proteinExistence type="predicted"/>
<dbReference type="Proteomes" id="UP001596383">
    <property type="component" value="Unassembled WGS sequence"/>
</dbReference>
<dbReference type="GO" id="GO:0004519">
    <property type="term" value="F:endonuclease activity"/>
    <property type="evidence" value="ECO:0007669"/>
    <property type="project" value="UniProtKB-KW"/>
</dbReference>
<keyword evidence="1" id="KW-0540">Nuclease</keyword>
<dbReference type="EMBL" id="JBHSWV010000755">
    <property type="protein sequence ID" value="MFC6769458.1"/>
    <property type="molecule type" value="Genomic_DNA"/>
</dbReference>
<evidence type="ECO:0000313" key="1">
    <source>
        <dbReference type="EMBL" id="MFC6769458.1"/>
    </source>
</evidence>
<keyword evidence="2" id="KW-1185">Reference proteome</keyword>
<accession>A0ABD5T1V9</accession>
<organism evidence="1 2">
    <name type="scientific">Natrinema soli</name>
    <dbReference type="NCBI Taxonomy" id="1930624"/>
    <lineage>
        <taxon>Archaea</taxon>
        <taxon>Methanobacteriati</taxon>
        <taxon>Methanobacteriota</taxon>
        <taxon>Stenosarchaea group</taxon>
        <taxon>Halobacteria</taxon>
        <taxon>Halobacteriales</taxon>
        <taxon>Natrialbaceae</taxon>
        <taxon>Natrinema</taxon>
    </lineage>
</organism>
<name>A0ABD5T1V9_9EURY</name>
<gene>
    <name evidence="1" type="ORF">ACFQE6_31830</name>
</gene>